<dbReference type="AlphaFoldDB" id="A0A3P3R3K3"/>
<gene>
    <name evidence="1" type="ORF">EIK79_16845</name>
</gene>
<evidence type="ECO:0000313" key="2">
    <source>
        <dbReference type="Proteomes" id="UP000282322"/>
    </source>
</evidence>
<dbReference type="Proteomes" id="UP000282322">
    <property type="component" value="Unassembled WGS sequence"/>
</dbReference>
<dbReference type="OrthoDB" id="312720at2157"/>
<protein>
    <submittedName>
        <fullName evidence="1">Uncharacterized protein</fullName>
    </submittedName>
</protein>
<comment type="caution">
    <text evidence="1">The sequence shown here is derived from an EMBL/GenBank/DDBJ whole genome shotgun (WGS) entry which is preliminary data.</text>
</comment>
<proteinExistence type="predicted"/>
<evidence type="ECO:0000313" key="1">
    <source>
        <dbReference type="EMBL" id="RRJ28051.1"/>
    </source>
</evidence>
<organism evidence="1 2">
    <name type="scientific">Halocatena pleomorpha</name>
    <dbReference type="NCBI Taxonomy" id="1785090"/>
    <lineage>
        <taxon>Archaea</taxon>
        <taxon>Methanobacteriati</taxon>
        <taxon>Methanobacteriota</taxon>
        <taxon>Stenosarchaea group</taxon>
        <taxon>Halobacteria</taxon>
        <taxon>Halobacteriales</taxon>
        <taxon>Natronomonadaceae</taxon>
        <taxon>Halocatena</taxon>
    </lineage>
</organism>
<name>A0A3P3R3K3_9EURY</name>
<dbReference type="EMBL" id="RRCH01000042">
    <property type="protein sequence ID" value="RRJ28051.1"/>
    <property type="molecule type" value="Genomic_DNA"/>
</dbReference>
<sequence length="195" mass="21726">MQYHAGFRLGGRFGRRVTSRIEQLNLPAPDASTRRTDSRIVDIDDAADGRTGTRAWIRTDTETGNAVFVAAYATHEHEDETYMNIGLPLPWSNLSAVLWIDTADIDADGGHGIRLSSRQRDEPGDEGIYLLTPVGTVRLPMHEDFRVWPDNGSGTDLTAEHGLWIFGRPFLTITYTIERMGTESPEGIGKRERNG</sequence>
<reference evidence="1 2" key="1">
    <citation type="submission" date="2018-11" db="EMBL/GenBank/DDBJ databases">
        <title>Taxonoimc description of Halomarina strain SPP-AMP-1.</title>
        <authorList>
            <person name="Pal Y."/>
            <person name="Srinivasana K."/>
            <person name="Verma A."/>
            <person name="Kumar P."/>
        </authorList>
    </citation>
    <scope>NUCLEOTIDE SEQUENCE [LARGE SCALE GENOMIC DNA]</scope>
    <source>
        <strain evidence="1 2">SPP-AMP-1</strain>
    </source>
</reference>
<keyword evidence="2" id="KW-1185">Reference proteome</keyword>
<accession>A0A3P3R3K3</accession>